<evidence type="ECO:0000256" key="1">
    <source>
        <dbReference type="ARBA" id="ARBA00006432"/>
    </source>
</evidence>
<feature type="domain" description="Acetyl-coenzyme A synthetase N-terminal" evidence="7">
    <location>
        <begin position="36"/>
        <end position="92"/>
    </location>
</feature>
<dbReference type="InterPro" id="IPR042099">
    <property type="entry name" value="ANL_N_sf"/>
</dbReference>
<feature type="domain" description="AMP-binding enzyme C-terminal" evidence="6">
    <location>
        <begin position="542"/>
        <end position="612"/>
    </location>
</feature>
<dbReference type="InterPro" id="IPR045851">
    <property type="entry name" value="AMP-bd_C_sf"/>
</dbReference>
<evidence type="ECO:0000256" key="4">
    <source>
        <dbReference type="ARBA" id="ARBA00022840"/>
    </source>
</evidence>
<dbReference type="PANTHER" id="PTHR42921">
    <property type="entry name" value="ACETOACETYL-COA SYNTHETASE"/>
    <property type="match status" value="1"/>
</dbReference>
<feature type="domain" description="AMP-dependent synthetase/ligase" evidence="5">
    <location>
        <begin position="94"/>
        <end position="468"/>
    </location>
</feature>
<dbReference type="CDD" id="cd05943">
    <property type="entry name" value="AACS"/>
    <property type="match status" value="1"/>
</dbReference>
<evidence type="ECO:0000256" key="2">
    <source>
        <dbReference type="ARBA" id="ARBA00022598"/>
    </source>
</evidence>
<dbReference type="InterPro" id="IPR032387">
    <property type="entry name" value="ACAS_N"/>
</dbReference>
<evidence type="ECO:0000259" key="7">
    <source>
        <dbReference type="Pfam" id="PF16177"/>
    </source>
</evidence>
<reference evidence="8 9" key="1">
    <citation type="submission" date="2009-02" db="EMBL/GenBank/DDBJ databases">
        <title>Sequencing of the draft genome and assembly of Dethiobacter alkaliphilus AHT 1.</title>
        <authorList>
            <consortium name="US DOE Joint Genome Institute (JGI-PGF)"/>
            <person name="Lucas S."/>
            <person name="Copeland A."/>
            <person name="Lapidus A."/>
            <person name="Glavina del Rio T."/>
            <person name="Dalin E."/>
            <person name="Tice H."/>
            <person name="Bruce D."/>
            <person name="Goodwin L."/>
            <person name="Pitluck S."/>
            <person name="Larimer F."/>
            <person name="Land M.L."/>
            <person name="Hauser L."/>
            <person name="Muyzer G."/>
        </authorList>
    </citation>
    <scope>NUCLEOTIDE SEQUENCE [LARGE SCALE GENOMIC DNA]</scope>
    <source>
        <strain evidence="8 9">AHT 1</strain>
    </source>
</reference>
<evidence type="ECO:0000256" key="3">
    <source>
        <dbReference type="ARBA" id="ARBA00022741"/>
    </source>
</evidence>
<dbReference type="GO" id="GO:0030729">
    <property type="term" value="F:acetoacetate-CoA ligase activity"/>
    <property type="evidence" value="ECO:0007669"/>
    <property type="project" value="InterPro"/>
</dbReference>
<dbReference type="Pfam" id="PF00501">
    <property type="entry name" value="AMP-binding"/>
    <property type="match status" value="1"/>
</dbReference>
<dbReference type="EMBL" id="ACJM01000013">
    <property type="protein sequence ID" value="EEG76736.1"/>
    <property type="molecule type" value="Genomic_DNA"/>
</dbReference>
<dbReference type="NCBIfam" id="TIGR01217">
    <property type="entry name" value="ac_ac_CoA_syn"/>
    <property type="match status" value="1"/>
</dbReference>
<dbReference type="STRING" id="555088.DealDRAFT_2381"/>
<evidence type="ECO:0000313" key="9">
    <source>
        <dbReference type="Proteomes" id="UP000006443"/>
    </source>
</evidence>
<sequence>MKQPLWKPSPERKEQTNMTDFMRLVNDRFGKNFSEYDELYAWSVENIEDFWALMWEYGGIVASKPYDRVVDNLDDMFNSEWFPGARLNFAENLLRFRDDRTAMVFKGEADEQRRISYRELYDMVARLAKSLREHGVGIGDRVAGFMPNMIETVAAMLAASSIGAIWSSCSPDFGFQGVMDRFGQIQPKVLFAANGYSYNGKKFDSLEKVSEITKSIPEVEKVVIVPYTESNPDLGGIRGAVMLDDFLAKEQGLEIEFTQLPFEHPLYIMYSSGTTGVPKCIVHGAGGTLIQHLKELILHTDLSREDTIFYFTTCGWMMWNWLVSSLAVGATVVLFDGSPFYPEPGALFKLAMDEEITVFGTSAKYISAAEQFGVKPRENYDLEPLKAILSTGSPLSVDSFHYVYRDIKEDLCLSSISGGTDIISCFALGNPNGPVYSGELQCRGLGMKVEAYDLEGKPVVGEKGELVCTAAFPSMPIYFWNDEDDKKYLGAYFETYPGIWHHGDYVEVTENGGMIFYGRSDATLNPGGVRIGTAEIYRQVEAMPQVADSLVVGQEWDNDVRVVLFVKLEDGTELSEDLIKEIKTNIRKNATPRHVPERIIQITDIPYTINGKKVEIAVKRVIHGEDVPNKDALANPEALDLYKDIPELSA</sequence>
<dbReference type="InterPro" id="IPR005914">
    <property type="entry name" value="Acac_CoA_synth"/>
</dbReference>
<organism evidence="8 9">
    <name type="scientific">Dethiobacter alkaliphilus AHT 1</name>
    <dbReference type="NCBI Taxonomy" id="555088"/>
    <lineage>
        <taxon>Bacteria</taxon>
        <taxon>Bacillati</taxon>
        <taxon>Bacillota</taxon>
        <taxon>Dethiobacteria</taxon>
        <taxon>Dethiobacterales</taxon>
        <taxon>Dethiobacteraceae</taxon>
        <taxon>Dethiobacter</taxon>
    </lineage>
</organism>
<keyword evidence="9" id="KW-1185">Reference proteome</keyword>
<dbReference type="Gene3D" id="3.30.300.30">
    <property type="match status" value="1"/>
</dbReference>
<dbReference type="Pfam" id="PF13193">
    <property type="entry name" value="AMP-binding_C"/>
    <property type="match status" value="1"/>
</dbReference>
<dbReference type="InterPro" id="IPR020845">
    <property type="entry name" value="AMP-binding_CS"/>
</dbReference>
<name>C0GIS2_DETAL</name>
<dbReference type="OrthoDB" id="9778383at2"/>
<dbReference type="Pfam" id="PF16177">
    <property type="entry name" value="ACAS_N"/>
    <property type="match status" value="1"/>
</dbReference>
<dbReference type="Proteomes" id="UP000006443">
    <property type="component" value="Unassembled WGS sequence"/>
</dbReference>
<dbReference type="InterPro" id="IPR000873">
    <property type="entry name" value="AMP-dep_synth/lig_dom"/>
</dbReference>
<dbReference type="RefSeq" id="WP_008517707.1">
    <property type="nucleotide sequence ID" value="NZ_ACJM01000013.1"/>
</dbReference>
<dbReference type="InterPro" id="IPR025110">
    <property type="entry name" value="AMP-bd_C"/>
</dbReference>
<keyword evidence="2" id="KW-0436">Ligase</keyword>
<proteinExistence type="inferred from homology"/>
<gene>
    <name evidence="8" type="ORF">DealDRAFT_2381</name>
</gene>
<dbReference type="GO" id="GO:0006629">
    <property type="term" value="P:lipid metabolic process"/>
    <property type="evidence" value="ECO:0007669"/>
    <property type="project" value="InterPro"/>
</dbReference>
<dbReference type="NCBIfam" id="NF002937">
    <property type="entry name" value="PRK03584.1"/>
    <property type="match status" value="1"/>
</dbReference>
<evidence type="ECO:0000313" key="8">
    <source>
        <dbReference type="EMBL" id="EEG76736.1"/>
    </source>
</evidence>
<protein>
    <submittedName>
        <fullName evidence="8">Acetoacetyl-CoA synthase</fullName>
    </submittedName>
</protein>
<evidence type="ECO:0000259" key="6">
    <source>
        <dbReference type="Pfam" id="PF13193"/>
    </source>
</evidence>
<dbReference type="SUPFAM" id="SSF56801">
    <property type="entry name" value="Acetyl-CoA synthetase-like"/>
    <property type="match status" value="1"/>
</dbReference>
<dbReference type="GO" id="GO:0005524">
    <property type="term" value="F:ATP binding"/>
    <property type="evidence" value="ECO:0007669"/>
    <property type="project" value="UniProtKB-KW"/>
</dbReference>
<dbReference type="eggNOG" id="COG0365">
    <property type="taxonomic scope" value="Bacteria"/>
</dbReference>
<accession>C0GIS2</accession>
<keyword evidence="4" id="KW-0067">ATP-binding</keyword>
<dbReference type="PROSITE" id="PS00455">
    <property type="entry name" value="AMP_BINDING"/>
    <property type="match status" value="1"/>
</dbReference>
<dbReference type="PANTHER" id="PTHR42921:SF1">
    <property type="entry name" value="ACETOACETYL-COA SYNTHETASE"/>
    <property type="match status" value="1"/>
</dbReference>
<dbReference type="AlphaFoldDB" id="C0GIS2"/>
<comment type="caution">
    <text evidence="8">The sequence shown here is derived from an EMBL/GenBank/DDBJ whole genome shotgun (WGS) entry which is preliminary data.</text>
</comment>
<comment type="similarity">
    <text evidence="1">Belongs to the ATP-dependent AMP-binding enzyme family.</text>
</comment>
<dbReference type="Gene3D" id="3.40.50.12780">
    <property type="entry name" value="N-terminal domain of ligase-like"/>
    <property type="match status" value="1"/>
</dbReference>
<keyword evidence="3" id="KW-0547">Nucleotide-binding</keyword>
<evidence type="ECO:0000259" key="5">
    <source>
        <dbReference type="Pfam" id="PF00501"/>
    </source>
</evidence>